<comment type="caution">
    <text evidence="4">The sequence shown here is derived from an EMBL/GenBank/DDBJ whole genome shotgun (WGS) entry which is preliminary data.</text>
</comment>
<dbReference type="AlphaFoldDB" id="A0A9Q0GAM3"/>
<accession>A0A9Q0GAM3</accession>
<keyword evidence="5" id="KW-1185">Reference proteome</keyword>
<dbReference type="SMART" id="SM00937">
    <property type="entry name" value="PCRF"/>
    <property type="match status" value="1"/>
</dbReference>
<dbReference type="PANTHER" id="PTHR43116:SF4">
    <property type="entry name" value="PEPTIDE CHAIN RELEASE FACTOR PRFB3, CHLOROPLASTIC"/>
    <property type="match status" value="1"/>
</dbReference>
<evidence type="ECO:0000313" key="5">
    <source>
        <dbReference type="Proteomes" id="UP001141552"/>
    </source>
</evidence>
<dbReference type="Proteomes" id="UP001141552">
    <property type="component" value="Unassembled WGS sequence"/>
</dbReference>
<evidence type="ECO:0000259" key="3">
    <source>
        <dbReference type="SMART" id="SM00937"/>
    </source>
</evidence>
<reference evidence="4" key="1">
    <citation type="submission" date="2022-02" db="EMBL/GenBank/DDBJ databases">
        <authorList>
            <person name="Henning P.M."/>
            <person name="McCubbin A.G."/>
            <person name="Shore J.S."/>
        </authorList>
    </citation>
    <scope>NUCLEOTIDE SEQUENCE</scope>
    <source>
        <strain evidence="4">F60SS</strain>
        <tissue evidence="4">Leaves</tissue>
    </source>
</reference>
<dbReference type="InterPro" id="IPR000352">
    <property type="entry name" value="Pep_chain_release_fac_I"/>
</dbReference>
<dbReference type="GO" id="GO:0003747">
    <property type="term" value="F:translation release factor activity"/>
    <property type="evidence" value="ECO:0007669"/>
    <property type="project" value="InterPro"/>
</dbReference>
<dbReference type="InterPro" id="IPR045853">
    <property type="entry name" value="Pep_chain_release_fac_I_sf"/>
</dbReference>
<dbReference type="EMBL" id="JAKUCV010001727">
    <property type="protein sequence ID" value="KAJ4845287.1"/>
    <property type="molecule type" value="Genomic_DNA"/>
</dbReference>
<dbReference type="Gene3D" id="3.30.70.1660">
    <property type="match status" value="1"/>
</dbReference>
<feature type="region of interest" description="Disordered" evidence="2">
    <location>
        <begin position="21"/>
        <end position="53"/>
    </location>
</feature>
<dbReference type="PANTHER" id="PTHR43116">
    <property type="entry name" value="PEPTIDE CHAIN RELEASE FACTOR 2"/>
    <property type="match status" value="1"/>
</dbReference>
<evidence type="ECO:0000313" key="4">
    <source>
        <dbReference type="EMBL" id="KAJ4845287.1"/>
    </source>
</evidence>
<evidence type="ECO:0000256" key="1">
    <source>
        <dbReference type="ARBA" id="ARBA00010835"/>
    </source>
</evidence>
<dbReference type="SUPFAM" id="SSF75620">
    <property type="entry name" value="Release factor"/>
    <property type="match status" value="1"/>
</dbReference>
<dbReference type="InterPro" id="IPR005139">
    <property type="entry name" value="PCRF"/>
</dbReference>
<proteinExistence type="inferred from homology"/>
<dbReference type="Pfam" id="PF00472">
    <property type="entry name" value="RF-1"/>
    <property type="match status" value="1"/>
</dbReference>
<sequence>MAAEYAVMNTSATANLKFHPPTRKANVSLPPPGTTKPVHCSTTTPAPSHSMDTKNHAYKQLGLFSLKKKIEDTIAQAEMLEPALELEQARCVKQETNIRGCNLWNDPVKSNEILGKLADSVKVVDALKDLKYKLEEAKLISQLADKEVINYQLFKEAYSASVDVSKFLCQYGMSKLLKGPYDLEGACVIIQAGEGVDSKIWTEELQTMYMKWAKKLGCGGRVVEKNSCTNGGIHSATIEFEYECAYGYLSGERGIHYKINSPSGSVHHEVSSACVDVVPLFLGTVLDVQFSDDDLIIASPLCDKGKSKRDPAVLLEHIPTGISVQSSGERSSFANKMKALNRLKAKLLVTAEEQKVWDVREIRREHIMDVWKNETRRYVWHPHKLVQDLKTGIHLPDLNSVLNGNIEALIEAHINLRNEQ</sequence>
<dbReference type="Pfam" id="PF03462">
    <property type="entry name" value="PCRF"/>
    <property type="match status" value="1"/>
</dbReference>
<organism evidence="4 5">
    <name type="scientific">Turnera subulata</name>
    <dbReference type="NCBI Taxonomy" id="218843"/>
    <lineage>
        <taxon>Eukaryota</taxon>
        <taxon>Viridiplantae</taxon>
        <taxon>Streptophyta</taxon>
        <taxon>Embryophyta</taxon>
        <taxon>Tracheophyta</taxon>
        <taxon>Spermatophyta</taxon>
        <taxon>Magnoliopsida</taxon>
        <taxon>eudicotyledons</taxon>
        <taxon>Gunneridae</taxon>
        <taxon>Pentapetalae</taxon>
        <taxon>rosids</taxon>
        <taxon>fabids</taxon>
        <taxon>Malpighiales</taxon>
        <taxon>Passifloraceae</taxon>
        <taxon>Turnera</taxon>
    </lineage>
</organism>
<feature type="domain" description="Peptide chain release factor" evidence="3">
    <location>
        <begin position="138"/>
        <end position="252"/>
    </location>
</feature>
<dbReference type="OrthoDB" id="2019491at2759"/>
<reference evidence="4" key="2">
    <citation type="journal article" date="2023" name="Plants (Basel)">
        <title>Annotation of the Turnera subulata (Passifloraceae) Draft Genome Reveals the S-Locus Evolved after the Divergence of Turneroideae from Passifloroideae in a Stepwise Manner.</title>
        <authorList>
            <person name="Henning P.M."/>
            <person name="Roalson E.H."/>
            <person name="Mir W."/>
            <person name="McCubbin A.G."/>
            <person name="Shore J.S."/>
        </authorList>
    </citation>
    <scope>NUCLEOTIDE SEQUENCE</scope>
    <source>
        <strain evidence="4">F60SS</strain>
    </source>
</reference>
<name>A0A9Q0GAM3_9ROSI</name>
<protein>
    <recommendedName>
        <fullName evidence="3">Peptide chain release factor domain-containing protein</fullName>
    </recommendedName>
</protein>
<dbReference type="Gene3D" id="3.30.160.20">
    <property type="match status" value="1"/>
</dbReference>
<dbReference type="GO" id="GO:0005737">
    <property type="term" value="C:cytoplasm"/>
    <property type="evidence" value="ECO:0007669"/>
    <property type="project" value="UniProtKB-ARBA"/>
</dbReference>
<comment type="similarity">
    <text evidence="1">Belongs to the prokaryotic/mitochondrial release factor family.</text>
</comment>
<gene>
    <name evidence="4" type="ORF">Tsubulata_015097</name>
</gene>
<evidence type="ECO:0000256" key="2">
    <source>
        <dbReference type="SAM" id="MobiDB-lite"/>
    </source>
</evidence>